<feature type="compositionally biased region" description="Polar residues" evidence="1">
    <location>
        <begin position="49"/>
        <end position="58"/>
    </location>
</feature>
<sequence>RKAIIAEKRRKHAQDASRVAAEDHMEEDSPSIPLNRTHQTKGPGAPSRVRSQPESSLCLSREKRQKIMQSQKVLRGRVFDPDVVDLACYTP</sequence>
<feature type="region of interest" description="Disordered" evidence="1">
    <location>
        <begin position="1"/>
        <end position="63"/>
    </location>
</feature>
<feature type="non-terminal residue" evidence="2">
    <location>
        <position position="1"/>
    </location>
</feature>
<comment type="caution">
    <text evidence="2">The sequence shown here is derived from an EMBL/GenBank/DDBJ whole genome shotgun (WGS) entry which is preliminary data.</text>
</comment>
<proteinExistence type="predicted"/>
<keyword evidence="3" id="KW-1185">Reference proteome</keyword>
<evidence type="ECO:0000313" key="2">
    <source>
        <dbReference type="EMBL" id="MCD9645004.1"/>
    </source>
</evidence>
<dbReference type="Proteomes" id="UP000823775">
    <property type="component" value="Unassembled WGS sequence"/>
</dbReference>
<evidence type="ECO:0000313" key="3">
    <source>
        <dbReference type="Proteomes" id="UP000823775"/>
    </source>
</evidence>
<evidence type="ECO:0000256" key="1">
    <source>
        <dbReference type="SAM" id="MobiDB-lite"/>
    </source>
</evidence>
<reference evidence="2 3" key="1">
    <citation type="journal article" date="2021" name="BMC Genomics">
        <title>Datura genome reveals duplications of psychoactive alkaloid biosynthetic genes and high mutation rate following tissue culture.</title>
        <authorList>
            <person name="Rajewski A."/>
            <person name="Carter-House D."/>
            <person name="Stajich J."/>
            <person name="Litt A."/>
        </authorList>
    </citation>
    <scope>NUCLEOTIDE SEQUENCE [LARGE SCALE GENOMIC DNA]</scope>
    <source>
        <strain evidence="2">AR-01</strain>
    </source>
</reference>
<organism evidence="2 3">
    <name type="scientific">Datura stramonium</name>
    <name type="common">Jimsonweed</name>
    <name type="synonym">Common thornapple</name>
    <dbReference type="NCBI Taxonomy" id="4076"/>
    <lineage>
        <taxon>Eukaryota</taxon>
        <taxon>Viridiplantae</taxon>
        <taxon>Streptophyta</taxon>
        <taxon>Embryophyta</taxon>
        <taxon>Tracheophyta</taxon>
        <taxon>Spermatophyta</taxon>
        <taxon>Magnoliopsida</taxon>
        <taxon>eudicotyledons</taxon>
        <taxon>Gunneridae</taxon>
        <taxon>Pentapetalae</taxon>
        <taxon>asterids</taxon>
        <taxon>lamiids</taxon>
        <taxon>Solanales</taxon>
        <taxon>Solanaceae</taxon>
        <taxon>Solanoideae</taxon>
        <taxon>Datureae</taxon>
        <taxon>Datura</taxon>
    </lineage>
</organism>
<name>A0ABS8VE76_DATST</name>
<gene>
    <name evidence="2" type="ORF">HAX54_033632</name>
</gene>
<accession>A0ABS8VE76</accession>
<protein>
    <submittedName>
        <fullName evidence="2">Uncharacterized protein</fullName>
    </submittedName>
</protein>
<feature type="non-terminal residue" evidence="2">
    <location>
        <position position="91"/>
    </location>
</feature>
<dbReference type="EMBL" id="JACEIK010004309">
    <property type="protein sequence ID" value="MCD9645004.1"/>
    <property type="molecule type" value="Genomic_DNA"/>
</dbReference>